<dbReference type="PANTHER" id="PTHR35010">
    <property type="entry name" value="BLL4672 PROTEIN-RELATED"/>
    <property type="match status" value="1"/>
</dbReference>
<organism evidence="2 3">
    <name type="scientific">Marinomonas transparens</name>
    <dbReference type="NCBI Taxonomy" id="2795388"/>
    <lineage>
        <taxon>Bacteria</taxon>
        <taxon>Pseudomonadati</taxon>
        <taxon>Pseudomonadota</taxon>
        <taxon>Gammaproteobacteria</taxon>
        <taxon>Oceanospirillales</taxon>
        <taxon>Oceanospirillaceae</taxon>
        <taxon>Marinomonas</taxon>
    </lineage>
</organism>
<feature type="domain" description="HTH cro/C1-type" evidence="1">
    <location>
        <begin position="10"/>
        <end position="64"/>
    </location>
</feature>
<dbReference type="Proteomes" id="UP000628710">
    <property type="component" value="Unassembled WGS sequence"/>
</dbReference>
<dbReference type="SMART" id="SM00530">
    <property type="entry name" value="HTH_XRE"/>
    <property type="match status" value="1"/>
</dbReference>
<dbReference type="InterPro" id="IPR041413">
    <property type="entry name" value="MLTR_LBD"/>
</dbReference>
<dbReference type="InterPro" id="IPR001387">
    <property type="entry name" value="Cro/C1-type_HTH"/>
</dbReference>
<dbReference type="InterPro" id="IPR010982">
    <property type="entry name" value="Lambda_DNA-bd_dom_sf"/>
</dbReference>
<name>A0A934JPK3_9GAMM</name>
<dbReference type="PANTHER" id="PTHR35010:SF4">
    <property type="entry name" value="BLL5781 PROTEIN"/>
    <property type="match status" value="1"/>
</dbReference>
<evidence type="ECO:0000313" key="3">
    <source>
        <dbReference type="Proteomes" id="UP000628710"/>
    </source>
</evidence>
<dbReference type="Gene3D" id="3.30.450.180">
    <property type="match status" value="1"/>
</dbReference>
<dbReference type="GO" id="GO:0003677">
    <property type="term" value="F:DNA binding"/>
    <property type="evidence" value="ECO:0007669"/>
    <property type="project" value="InterPro"/>
</dbReference>
<dbReference type="AlphaFoldDB" id="A0A934JPK3"/>
<dbReference type="PROSITE" id="PS50943">
    <property type="entry name" value="HTH_CROC1"/>
    <property type="match status" value="1"/>
</dbReference>
<reference evidence="2" key="1">
    <citation type="submission" date="2020-12" db="EMBL/GenBank/DDBJ databases">
        <title>Marinomonas arctica sp. nov., a psychrotolerant bacterium isolated from the Arctic.</title>
        <authorList>
            <person name="Zhang Y."/>
        </authorList>
    </citation>
    <scope>NUCLEOTIDE SEQUENCE</scope>
    <source>
        <strain evidence="2">C1424</strain>
    </source>
</reference>
<dbReference type="CDD" id="cd00093">
    <property type="entry name" value="HTH_XRE"/>
    <property type="match status" value="1"/>
</dbReference>
<dbReference type="Gene3D" id="1.10.260.40">
    <property type="entry name" value="lambda repressor-like DNA-binding domains"/>
    <property type="match status" value="1"/>
</dbReference>
<protein>
    <submittedName>
        <fullName evidence="2">Helix-turn-helix domain-containing protein</fullName>
    </submittedName>
</protein>
<keyword evidence="3" id="KW-1185">Reference proteome</keyword>
<sequence>MEINSFGEQLKFWRTYRGVSQMKLATELNMSSRNLSFLETGRSRPTRSTVTRLTDYLDIPHQEKARLFTAAGIKYSVTDSPTTTEASFLSFKQVIRQLLEHHNPYPALVYNAFWDVIDLNCTASILFDYLNKGDNIIEKCFLNEQWIERDDNSDKVLLSLFHEMRDDLNTNKDDRFLSLFRGVEKKINSFKHNHPPINPAICYDCVFNGVNLKLTSMITRFRPLNSLDLQGLKLELVLPNDLVTESFLKNLKSFHLN</sequence>
<dbReference type="EMBL" id="JAEMNX010000027">
    <property type="protein sequence ID" value="MBJ7539596.1"/>
    <property type="molecule type" value="Genomic_DNA"/>
</dbReference>
<accession>A0A934JPK3</accession>
<dbReference type="SUPFAM" id="SSF47413">
    <property type="entry name" value="lambda repressor-like DNA-binding domains"/>
    <property type="match status" value="1"/>
</dbReference>
<evidence type="ECO:0000259" key="1">
    <source>
        <dbReference type="PROSITE" id="PS50943"/>
    </source>
</evidence>
<dbReference type="Pfam" id="PF13560">
    <property type="entry name" value="HTH_31"/>
    <property type="match status" value="1"/>
</dbReference>
<dbReference type="RefSeq" id="WP_199469990.1">
    <property type="nucleotide sequence ID" value="NZ_JAEMNX010000027.1"/>
</dbReference>
<dbReference type="Pfam" id="PF17765">
    <property type="entry name" value="MLTR_LBD"/>
    <property type="match status" value="1"/>
</dbReference>
<gene>
    <name evidence="2" type="ORF">I8J31_18120</name>
</gene>
<evidence type="ECO:0000313" key="2">
    <source>
        <dbReference type="EMBL" id="MBJ7539596.1"/>
    </source>
</evidence>
<proteinExistence type="predicted"/>
<comment type="caution">
    <text evidence="2">The sequence shown here is derived from an EMBL/GenBank/DDBJ whole genome shotgun (WGS) entry which is preliminary data.</text>
</comment>